<evidence type="ECO:0000313" key="3">
    <source>
        <dbReference type="Proteomes" id="UP000271162"/>
    </source>
</evidence>
<evidence type="ECO:0000313" key="2">
    <source>
        <dbReference type="EMBL" id="VDL83693.1"/>
    </source>
</evidence>
<evidence type="ECO:0000256" key="1">
    <source>
        <dbReference type="SAM" id="Phobius"/>
    </source>
</evidence>
<accession>A0A0N4YRT4</accession>
<dbReference type="EMBL" id="UYSL01024659">
    <property type="protein sequence ID" value="VDL83693.1"/>
    <property type="molecule type" value="Genomic_DNA"/>
</dbReference>
<dbReference type="AlphaFoldDB" id="A0A0N4YRT4"/>
<feature type="transmembrane region" description="Helical" evidence="1">
    <location>
        <begin position="14"/>
        <end position="34"/>
    </location>
</feature>
<sequence length="93" mass="10814">MSCFLLARTLYRHFRILLVVLLCAYYYACVVGIMKLRTVITIEKLSLPDSYLHSFQSQFEESLKNMQPISVFVLNPGDLRDPQRLASKFLPIE</sequence>
<keyword evidence="1" id="KW-0812">Transmembrane</keyword>
<proteinExistence type="predicted"/>
<name>A0A0N4YRT4_NIPBR</name>
<reference evidence="4" key="1">
    <citation type="submission" date="2017-02" db="UniProtKB">
        <authorList>
            <consortium name="WormBaseParasite"/>
        </authorList>
    </citation>
    <scope>IDENTIFICATION</scope>
</reference>
<keyword evidence="1" id="KW-0472">Membrane</keyword>
<keyword evidence="3" id="KW-1185">Reference proteome</keyword>
<gene>
    <name evidence="2" type="ORF">NBR_LOCUS19957</name>
</gene>
<keyword evidence="1" id="KW-1133">Transmembrane helix</keyword>
<evidence type="ECO:0000313" key="4">
    <source>
        <dbReference type="WBParaSite" id="NBR_0001995601-mRNA-1"/>
    </source>
</evidence>
<protein>
    <submittedName>
        <fullName evidence="2 4">Uncharacterized protein</fullName>
    </submittedName>
</protein>
<reference evidence="2 3" key="2">
    <citation type="submission" date="2018-11" db="EMBL/GenBank/DDBJ databases">
        <authorList>
            <consortium name="Pathogen Informatics"/>
        </authorList>
    </citation>
    <scope>NUCLEOTIDE SEQUENCE [LARGE SCALE GENOMIC DNA]</scope>
</reference>
<dbReference type="Proteomes" id="UP000271162">
    <property type="component" value="Unassembled WGS sequence"/>
</dbReference>
<dbReference type="WBParaSite" id="NBR_0001995601-mRNA-1">
    <property type="protein sequence ID" value="NBR_0001995601-mRNA-1"/>
    <property type="gene ID" value="NBR_0001995601"/>
</dbReference>
<organism evidence="4">
    <name type="scientific">Nippostrongylus brasiliensis</name>
    <name type="common">Rat hookworm</name>
    <dbReference type="NCBI Taxonomy" id="27835"/>
    <lineage>
        <taxon>Eukaryota</taxon>
        <taxon>Metazoa</taxon>
        <taxon>Ecdysozoa</taxon>
        <taxon>Nematoda</taxon>
        <taxon>Chromadorea</taxon>
        <taxon>Rhabditida</taxon>
        <taxon>Rhabditina</taxon>
        <taxon>Rhabditomorpha</taxon>
        <taxon>Strongyloidea</taxon>
        <taxon>Heligmosomidae</taxon>
        <taxon>Nippostrongylus</taxon>
    </lineage>
</organism>